<dbReference type="Gene3D" id="1.10.510.10">
    <property type="entry name" value="Transferase(Phosphotransferase) domain 1"/>
    <property type="match status" value="1"/>
</dbReference>
<feature type="repeat" description="ANK" evidence="1">
    <location>
        <begin position="74"/>
        <end position="106"/>
    </location>
</feature>
<organism evidence="4 5">
    <name type="scientific">Athene cunicularia</name>
    <name type="common">Burrowing owl</name>
    <name type="synonym">Speotyto cunicularia</name>
    <dbReference type="NCBI Taxonomy" id="194338"/>
    <lineage>
        <taxon>Eukaryota</taxon>
        <taxon>Metazoa</taxon>
        <taxon>Chordata</taxon>
        <taxon>Craniata</taxon>
        <taxon>Vertebrata</taxon>
        <taxon>Euteleostomi</taxon>
        <taxon>Archelosauria</taxon>
        <taxon>Archosauria</taxon>
        <taxon>Dinosauria</taxon>
        <taxon>Saurischia</taxon>
        <taxon>Theropoda</taxon>
        <taxon>Coelurosauria</taxon>
        <taxon>Aves</taxon>
        <taxon>Neognathae</taxon>
        <taxon>Neoaves</taxon>
        <taxon>Telluraves</taxon>
        <taxon>Strigiformes</taxon>
        <taxon>Strigidae</taxon>
        <taxon>Athene</taxon>
    </lineage>
</organism>
<dbReference type="GO" id="GO:0045171">
    <property type="term" value="C:intercellular bridge"/>
    <property type="evidence" value="ECO:0007669"/>
    <property type="project" value="TreeGrafter"/>
</dbReference>
<dbReference type="SUPFAM" id="SSF56112">
    <property type="entry name" value="Protein kinase-like (PK-like)"/>
    <property type="match status" value="1"/>
</dbReference>
<feature type="domain" description="Protein kinase" evidence="3">
    <location>
        <begin position="191"/>
        <end position="486"/>
    </location>
</feature>
<dbReference type="GO" id="GO:0030496">
    <property type="term" value="C:midbody"/>
    <property type="evidence" value="ECO:0007669"/>
    <property type="project" value="TreeGrafter"/>
</dbReference>
<dbReference type="InterPro" id="IPR011009">
    <property type="entry name" value="Kinase-like_dom_sf"/>
</dbReference>
<dbReference type="GO" id="GO:0007140">
    <property type="term" value="P:male meiotic nuclear division"/>
    <property type="evidence" value="ECO:0007669"/>
    <property type="project" value="InterPro"/>
</dbReference>
<name>A0A663MCH8_ATHCN</name>
<evidence type="ECO:0000313" key="4">
    <source>
        <dbReference type="Ensembl" id="ENSACUP00000009524.1"/>
    </source>
</evidence>
<dbReference type="FunFam" id="1.10.510.10:FF:000428">
    <property type="entry name" value="inactive serine/threonine-protein kinase TEX14 isoform X1"/>
    <property type="match status" value="1"/>
</dbReference>
<dbReference type="GO" id="GO:0043063">
    <property type="term" value="P:intercellular bridge organization"/>
    <property type="evidence" value="ECO:0007669"/>
    <property type="project" value="InterPro"/>
</dbReference>
<dbReference type="InterPro" id="IPR000719">
    <property type="entry name" value="Prot_kinase_dom"/>
</dbReference>
<dbReference type="GO" id="GO:0007094">
    <property type="term" value="P:mitotic spindle assembly checkpoint signaling"/>
    <property type="evidence" value="ECO:0007669"/>
    <property type="project" value="InterPro"/>
</dbReference>
<proteinExistence type="predicted"/>
<feature type="region of interest" description="Disordered" evidence="2">
    <location>
        <begin position="600"/>
        <end position="677"/>
    </location>
</feature>
<dbReference type="InterPro" id="IPR039339">
    <property type="entry name" value="Tex14"/>
</dbReference>
<dbReference type="Pfam" id="PF07714">
    <property type="entry name" value="PK_Tyr_Ser-Thr"/>
    <property type="match status" value="1"/>
</dbReference>
<dbReference type="GO" id="GO:0005524">
    <property type="term" value="F:ATP binding"/>
    <property type="evidence" value="ECO:0007669"/>
    <property type="project" value="InterPro"/>
</dbReference>
<sequence length="1070" mass="119358">MRSVRATHPFCTDCAIILISSEANKVLKKQSGVFVDVVNSMGQTSLFTAALLDLGKIVEVLLDYGSDANHRCYDGSTPVHAAVFSGNQWILSKLLDEGGDLRVHDKDGRSPQDWAMSAATESSARMLEFIQRCTFHMQAVIQNFPSDLRKVGSSKALVYSPSRFGSLVQGPLGRFLKGGANAAKNIYSFGFGKLYLAGSGHLGYLASLPIIGEKDVVQADDEPTFSYHVGPYMIMTNLMWGSSRVTVKELGFEPHQNCSKLRLADLLIAEQERSSELRHPRLLQLMSVCLSSDLEKTRLVYERVNFGSLYSILHERRTEFPVLHTETILHVLLQINDALRFLHSRGFIHRSVTSYAVQIVSSGEAKLCNLEYMIESKDGGEHSDLTRLPVPVQLYKWCSPEVILEKVVTVKSDIYSFCTVMQEALTETPPWKGLEDLVIKQLVILGQQLEADVRLPMPYYGIIKSGLEPKQKNRSLKLQDIQYILKNDLKTGHADEMLKAQRSLCFEDVNICLASAFSYQKRTLEFSITPRHSPLAKENSALVDQEASTSLQPVAQDENCDVAAEPQTPLSVSDVDDSLCSFEVNEFFASYPELHEDFLEEGDGLDPTLKHEKRQQKEDDKATLGDLSASPGAHPEEKPGCEEGAFSESGTEHTTEEESSISEAQVRGEAGRGTSSLSPSEQYIVKCVLEVKIIQSMLQQAADSLCRTEEKLHKLEAAQKQKNLLQKVRMNQFSNSLWKAVGPPSRDYIPPVITDQAQGALGGDSFQAFSKTAKEVDAIQIEKWECFHEMSKSENENDPDDLSFSEVESLDDQTILDREVKSEVKQMARKVASGQLELCSPYPASECTSESEAESIKEAFQHVTVRVQKSQDEQRYRWQTGDNVASWDVGNEDRSQFEESDVESAFTSSGGKVEKQKINSTLSQSVPTEFSDSRVRSGYSNCQNIFQYFRSVTDIQDLSSIPCEQENYCRDIDCKTPRASHMPASFSTPLSSEKIPIAFEKYRHYHEVASDSSFCSSEEISSSVSRTFTTACEGERSTEIPLVASGVCPPELNEPVSLENLPYISYFKIF</sequence>
<dbReference type="GO" id="GO:0000776">
    <property type="term" value="C:kinetochore"/>
    <property type="evidence" value="ECO:0007669"/>
    <property type="project" value="TreeGrafter"/>
</dbReference>
<dbReference type="OMA" id="FGKAMPW"/>
<accession>A0A663MCH8</accession>
<protein>
    <submittedName>
        <fullName evidence="4">Testis expressed 14, intercellular bridge forming factor</fullName>
    </submittedName>
</protein>
<dbReference type="Ensembl" id="ENSACUT00000010154.1">
    <property type="protein sequence ID" value="ENSACUP00000009524.1"/>
    <property type="gene ID" value="ENSACUG00000006439.1"/>
</dbReference>
<dbReference type="PROSITE" id="PS50088">
    <property type="entry name" value="ANK_REPEAT"/>
    <property type="match status" value="1"/>
</dbReference>
<dbReference type="GO" id="GO:0004672">
    <property type="term" value="F:protein kinase activity"/>
    <property type="evidence" value="ECO:0007669"/>
    <property type="project" value="InterPro"/>
</dbReference>
<evidence type="ECO:0000256" key="1">
    <source>
        <dbReference type="PROSITE-ProRule" id="PRU00023"/>
    </source>
</evidence>
<dbReference type="InterPro" id="IPR002110">
    <property type="entry name" value="Ankyrin_rpt"/>
</dbReference>
<dbReference type="Pfam" id="PF12796">
    <property type="entry name" value="Ank_2"/>
    <property type="match status" value="1"/>
</dbReference>
<dbReference type="PANTHER" id="PTHR23060:SF3">
    <property type="entry name" value="TESTIS EXPRESSED 14, INTERCELLULAR BRIDGE FORMING FACTOR"/>
    <property type="match status" value="1"/>
</dbReference>
<evidence type="ECO:0000259" key="3">
    <source>
        <dbReference type="PROSITE" id="PS50011"/>
    </source>
</evidence>
<dbReference type="PANTHER" id="PTHR23060">
    <property type="entry name" value="TESTIS EXPRESSED GENE 14"/>
    <property type="match status" value="1"/>
</dbReference>
<dbReference type="InterPro" id="IPR036770">
    <property type="entry name" value="Ankyrin_rpt-contain_sf"/>
</dbReference>
<dbReference type="Gene3D" id="1.25.40.20">
    <property type="entry name" value="Ankyrin repeat-containing domain"/>
    <property type="match status" value="1"/>
</dbReference>
<dbReference type="PROSITE" id="PS50011">
    <property type="entry name" value="PROTEIN_KINASE_DOM"/>
    <property type="match status" value="1"/>
</dbReference>
<evidence type="ECO:0000313" key="5">
    <source>
        <dbReference type="Proteomes" id="UP000472269"/>
    </source>
</evidence>
<dbReference type="InterPro" id="IPR001245">
    <property type="entry name" value="Ser-Thr/Tyr_kinase_cat_dom"/>
</dbReference>
<dbReference type="GO" id="GO:0008608">
    <property type="term" value="P:attachment of spindle microtubules to kinetochore"/>
    <property type="evidence" value="ECO:0007669"/>
    <property type="project" value="InterPro"/>
</dbReference>
<dbReference type="AlphaFoldDB" id="A0A663MCH8"/>
<dbReference type="PROSITE" id="PS50297">
    <property type="entry name" value="ANK_REP_REGION"/>
    <property type="match status" value="1"/>
</dbReference>
<reference evidence="4" key="1">
    <citation type="submission" date="2025-08" db="UniProtKB">
        <authorList>
            <consortium name="Ensembl"/>
        </authorList>
    </citation>
    <scope>IDENTIFICATION</scope>
</reference>
<dbReference type="SUPFAM" id="SSF48403">
    <property type="entry name" value="Ankyrin repeat"/>
    <property type="match status" value="1"/>
</dbReference>
<keyword evidence="1" id="KW-0040">ANK repeat</keyword>
<dbReference type="SMART" id="SM00248">
    <property type="entry name" value="ANK"/>
    <property type="match status" value="2"/>
</dbReference>
<reference evidence="4" key="2">
    <citation type="submission" date="2025-09" db="UniProtKB">
        <authorList>
            <consortium name="Ensembl"/>
        </authorList>
    </citation>
    <scope>IDENTIFICATION</scope>
</reference>
<dbReference type="GO" id="GO:0051306">
    <property type="term" value="P:mitotic sister chromatid separation"/>
    <property type="evidence" value="ECO:0007669"/>
    <property type="project" value="InterPro"/>
</dbReference>
<dbReference type="Proteomes" id="UP000472269">
    <property type="component" value="Unplaced"/>
</dbReference>
<keyword evidence="5" id="KW-1185">Reference proteome</keyword>
<evidence type="ECO:0000256" key="2">
    <source>
        <dbReference type="SAM" id="MobiDB-lite"/>
    </source>
</evidence>